<keyword evidence="1" id="KW-0812">Transmembrane</keyword>
<evidence type="ECO:0000313" key="3">
    <source>
        <dbReference type="Proteomes" id="UP001649230"/>
    </source>
</evidence>
<keyword evidence="1" id="KW-1133">Transmembrane helix</keyword>
<evidence type="ECO:0000313" key="2">
    <source>
        <dbReference type="EMBL" id="UJF31536.1"/>
    </source>
</evidence>
<keyword evidence="3" id="KW-1185">Reference proteome</keyword>
<proteinExistence type="predicted"/>
<reference evidence="2 3" key="1">
    <citation type="journal article" date="2024" name="Int. J. Syst. Evol. Microbiol.">
        <title>Paenibacillus hexagrammi sp. nov., a novel bacterium isolated from the gut content of Hexagrammos agrammus.</title>
        <authorList>
            <person name="Jung H.K."/>
            <person name="Kim D.G."/>
            <person name="Zin H."/>
            <person name="Park J."/>
            <person name="Jung H."/>
            <person name="Kim Y.O."/>
            <person name="Kong H.J."/>
            <person name="Kim J.W."/>
            <person name="Kim Y.S."/>
        </authorList>
    </citation>
    <scope>NUCLEOTIDE SEQUENCE [LARGE SCALE GENOMIC DNA]</scope>
    <source>
        <strain evidence="2 3">YPD9-1</strain>
    </source>
</reference>
<evidence type="ECO:0000256" key="1">
    <source>
        <dbReference type="SAM" id="Phobius"/>
    </source>
</evidence>
<dbReference type="EMBL" id="CP090978">
    <property type="protein sequence ID" value="UJF31536.1"/>
    <property type="molecule type" value="Genomic_DNA"/>
</dbReference>
<protein>
    <submittedName>
        <fullName evidence="2">Uncharacterized protein</fullName>
    </submittedName>
</protein>
<feature type="transmembrane region" description="Helical" evidence="1">
    <location>
        <begin position="105"/>
        <end position="124"/>
    </location>
</feature>
<feature type="transmembrane region" description="Helical" evidence="1">
    <location>
        <begin position="136"/>
        <end position="158"/>
    </location>
</feature>
<feature type="transmembrane region" description="Helical" evidence="1">
    <location>
        <begin position="74"/>
        <end position="93"/>
    </location>
</feature>
<organism evidence="2 3">
    <name type="scientific">Paenibacillus hexagrammi</name>
    <dbReference type="NCBI Taxonomy" id="2908839"/>
    <lineage>
        <taxon>Bacteria</taxon>
        <taxon>Bacillati</taxon>
        <taxon>Bacillota</taxon>
        <taxon>Bacilli</taxon>
        <taxon>Bacillales</taxon>
        <taxon>Paenibacillaceae</taxon>
        <taxon>Paenibacillus</taxon>
    </lineage>
</organism>
<accession>A0ABY3SEF9</accession>
<sequence>MTYSDFVSGSSASILSQTITLVILVLIFVVSLRLFLDRRKKGYLSMTISLVILGIHDMFQLYVLLTPIHTSMTAYISLMLKIISFILVNMGIYQLYNRTSRRQYVFFYGLIILGFVVSMLHFYVPRIYQGAPDQVLLLQNIGLELYIFVLIFLCFYMVPPHIGQQIKYQVALTVFFQTSSPPLEYLFIRGFEGVAVHCRQCTSDRVLLLVVPHTV</sequence>
<feature type="transmembrane region" description="Helical" evidence="1">
    <location>
        <begin position="43"/>
        <end position="62"/>
    </location>
</feature>
<dbReference type="RefSeq" id="WP_235117882.1">
    <property type="nucleotide sequence ID" value="NZ_CP090978.1"/>
</dbReference>
<gene>
    <name evidence="2" type="ORF">L0M14_17165</name>
</gene>
<feature type="transmembrane region" description="Helical" evidence="1">
    <location>
        <begin position="12"/>
        <end position="36"/>
    </location>
</feature>
<dbReference type="Proteomes" id="UP001649230">
    <property type="component" value="Chromosome"/>
</dbReference>
<keyword evidence="1" id="KW-0472">Membrane</keyword>
<name>A0ABY3SEF9_9BACL</name>